<dbReference type="GeneTree" id="ENSGT00940000165958"/>
<reference evidence="12" key="2">
    <citation type="submission" date="2025-08" db="UniProtKB">
        <authorList>
            <consortium name="Ensembl"/>
        </authorList>
    </citation>
    <scope>IDENTIFICATION</scope>
</reference>
<dbReference type="Proteomes" id="UP000005226">
    <property type="component" value="Chromosome 9"/>
</dbReference>
<dbReference type="GO" id="GO:0005524">
    <property type="term" value="F:ATP binding"/>
    <property type="evidence" value="ECO:0007669"/>
    <property type="project" value="UniProtKB-UniRule"/>
</dbReference>
<comment type="catalytic activity">
    <reaction evidence="7">
        <text>L-threonyl-[protein] + ATP = O-phospho-L-threonyl-[protein] + ADP + H(+)</text>
        <dbReference type="Rhea" id="RHEA:46608"/>
        <dbReference type="Rhea" id="RHEA-COMP:11060"/>
        <dbReference type="Rhea" id="RHEA-COMP:11605"/>
        <dbReference type="ChEBI" id="CHEBI:15378"/>
        <dbReference type="ChEBI" id="CHEBI:30013"/>
        <dbReference type="ChEBI" id="CHEBI:30616"/>
        <dbReference type="ChEBI" id="CHEBI:61977"/>
        <dbReference type="ChEBI" id="CHEBI:456216"/>
        <dbReference type="EC" id="2.7.11.1"/>
    </reaction>
</comment>
<dbReference type="PANTHER" id="PTHR24346">
    <property type="entry name" value="MAP/MICROTUBULE AFFINITY-REGULATING KINASE"/>
    <property type="match status" value="1"/>
</dbReference>
<comment type="catalytic activity">
    <reaction evidence="8">
        <text>L-seryl-[protein] + ATP = O-phospho-L-seryl-[protein] + ADP + H(+)</text>
        <dbReference type="Rhea" id="RHEA:17989"/>
        <dbReference type="Rhea" id="RHEA-COMP:9863"/>
        <dbReference type="Rhea" id="RHEA-COMP:11604"/>
        <dbReference type="ChEBI" id="CHEBI:15378"/>
        <dbReference type="ChEBI" id="CHEBI:29999"/>
        <dbReference type="ChEBI" id="CHEBI:30616"/>
        <dbReference type="ChEBI" id="CHEBI:83421"/>
        <dbReference type="ChEBI" id="CHEBI:456216"/>
        <dbReference type="EC" id="2.7.11.1"/>
    </reaction>
</comment>
<dbReference type="PROSITE" id="PS50011">
    <property type="entry name" value="PROTEIN_KINASE_DOM"/>
    <property type="match status" value="1"/>
</dbReference>
<dbReference type="GO" id="GO:0005737">
    <property type="term" value="C:cytoplasm"/>
    <property type="evidence" value="ECO:0007669"/>
    <property type="project" value="TreeGrafter"/>
</dbReference>
<reference evidence="12 13" key="1">
    <citation type="journal article" date="2011" name="Genome Biol. Evol.">
        <title>Integration of the genetic map and genome assembly of fugu facilitates insights into distinct features of genome evolution in teleosts and mammals.</title>
        <authorList>
            <person name="Kai W."/>
            <person name="Kikuchi K."/>
            <person name="Tohari S."/>
            <person name="Chew A.K."/>
            <person name="Tay A."/>
            <person name="Fujiwara A."/>
            <person name="Hosoya S."/>
            <person name="Suetake H."/>
            <person name="Naruse K."/>
            <person name="Brenner S."/>
            <person name="Suzuki Y."/>
            <person name="Venkatesh B."/>
        </authorList>
    </citation>
    <scope>NUCLEOTIDE SEQUENCE [LARGE SCALE GENOMIC DNA]</scope>
</reference>
<dbReference type="InterPro" id="IPR011009">
    <property type="entry name" value="Kinase-like_dom_sf"/>
</dbReference>
<sequence length="138" mass="15407">MDSSGETARPRSGHAEPRSGHAEPRSGHAEPRSGHAEPRSGPGRTDLRGLYHLGRTLGRGHFAVVKLARHVNTGDLVAVKMIDKTKLDVMATSHLLQEVRCMRLVQHPNVVRLYEVIDTPTTLYLVMELAEGREDLWW</sequence>
<dbReference type="GO" id="GO:0035556">
    <property type="term" value="P:intracellular signal transduction"/>
    <property type="evidence" value="ECO:0007669"/>
    <property type="project" value="TreeGrafter"/>
</dbReference>
<evidence type="ECO:0000256" key="1">
    <source>
        <dbReference type="ARBA" id="ARBA00012513"/>
    </source>
</evidence>
<dbReference type="Ensembl" id="ENSTRUT00000071412.1">
    <property type="protein sequence ID" value="ENSTRUP00000073324.1"/>
    <property type="gene ID" value="ENSTRUG00000001252.3"/>
</dbReference>
<dbReference type="PANTHER" id="PTHR24346:SF44">
    <property type="entry name" value="SET DOMAIN CONTAINING 6"/>
    <property type="match status" value="1"/>
</dbReference>
<keyword evidence="5" id="KW-0418">Kinase</keyword>
<dbReference type="InterPro" id="IPR000719">
    <property type="entry name" value="Prot_kinase_dom"/>
</dbReference>
<proteinExistence type="predicted"/>
<protein>
    <recommendedName>
        <fullName evidence="1">non-specific serine/threonine protein kinase</fullName>
        <ecNumber evidence="1">2.7.11.1</ecNumber>
    </recommendedName>
</protein>
<keyword evidence="2" id="KW-0723">Serine/threonine-protein kinase</keyword>
<dbReference type="EC" id="2.7.11.1" evidence="1"/>
<feature type="compositionally biased region" description="Basic and acidic residues" evidence="10">
    <location>
        <begin position="13"/>
        <end position="38"/>
    </location>
</feature>
<evidence type="ECO:0000256" key="2">
    <source>
        <dbReference type="ARBA" id="ARBA00022527"/>
    </source>
</evidence>
<evidence type="ECO:0000259" key="11">
    <source>
        <dbReference type="PROSITE" id="PS50011"/>
    </source>
</evidence>
<evidence type="ECO:0000313" key="12">
    <source>
        <dbReference type="Ensembl" id="ENSTRUP00000073324.1"/>
    </source>
</evidence>
<reference evidence="12" key="3">
    <citation type="submission" date="2025-09" db="UniProtKB">
        <authorList>
            <consortium name="Ensembl"/>
        </authorList>
    </citation>
    <scope>IDENTIFICATION</scope>
</reference>
<name>A0A674NI95_TAKRU</name>
<evidence type="ECO:0000256" key="4">
    <source>
        <dbReference type="ARBA" id="ARBA00022741"/>
    </source>
</evidence>
<evidence type="ECO:0000313" key="13">
    <source>
        <dbReference type="Proteomes" id="UP000005226"/>
    </source>
</evidence>
<dbReference type="GO" id="GO:0004674">
    <property type="term" value="F:protein serine/threonine kinase activity"/>
    <property type="evidence" value="ECO:0007669"/>
    <property type="project" value="UniProtKB-KW"/>
</dbReference>
<organism evidence="12 13">
    <name type="scientific">Takifugu rubripes</name>
    <name type="common">Japanese pufferfish</name>
    <name type="synonym">Fugu rubripes</name>
    <dbReference type="NCBI Taxonomy" id="31033"/>
    <lineage>
        <taxon>Eukaryota</taxon>
        <taxon>Metazoa</taxon>
        <taxon>Chordata</taxon>
        <taxon>Craniata</taxon>
        <taxon>Vertebrata</taxon>
        <taxon>Euteleostomi</taxon>
        <taxon>Actinopterygii</taxon>
        <taxon>Neopterygii</taxon>
        <taxon>Teleostei</taxon>
        <taxon>Neoteleostei</taxon>
        <taxon>Acanthomorphata</taxon>
        <taxon>Eupercaria</taxon>
        <taxon>Tetraodontiformes</taxon>
        <taxon>Tetradontoidea</taxon>
        <taxon>Tetraodontidae</taxon>
        <taxon>Takifugu</taxon>
    </lineage>
</organism>
<keyword evidence="13" id="KW-1185">Reference proteome</keyword>
<evidence type="ECO:0000256" key="5">
    <source>
        <dbReference type="ARBA" id="ARBA00022777"/>
    </source>
</evidence>
<dbReference type="SUPFAM" id="SSF56112">
    <property type="entry name" value="Protein kinase-like (PK-like)"/>
    <property type="match status" value="1"/>
</dbReference>
<evidence type="ECO:0000256" key="9">
    <source>
        <dbReference type="PROSITE-ProRule" id="PRU10141"/>
    </source>
</evidence>
<feature type="region of interest" description="Disordered" evidence="10">
    <location>
        <begin position="1"/>
        <end position="48"/>
    </location>
</feature>
<accession>A0A674NI95</accession>
<evidence type="ECO:0000256" key="7">
    <source>
        <dbReference type="ARBA" id="ARBA00047899"/>
    </source>
</evidence>
<dbReference type="AlphaFoldDB" id="A0A674NI95"/>
<feature type="domain" description="Protein kinase" evidence="11">
    <location>
        <begin position="51"/>
        <end position="138"/>
    </location>
</feature>
<dbReference type="Pfam" id="PF00069">
    <property type="entry name" value="Pkinase"/>
    <property type="match status" value="1"/>
</dbReference>
<dbReference type="InterPro" id="IPR017441">
    <property type="entry name" value="Protein_kinase_ATP_BS"/>
</dbReference>
<dbReference type="Gene3D" id="3.30.200.20">
    <property type="entry name" value="Phosphorylase Kinase, domain 1"/>
    <property type="match status" value="1"/>
</dbReference>
<evidence type="ECO:0000256" key="8">
    <source>
        <dbReference type="ARBA" id="ARBA00048679"/>
    </source>
</evidence>
<dbReference type="PROSITE" id="PS00107">
    <property type="entry name" value="PROTEIN_KINASE_ATP"/>
    <property type="match status" value="1"/>
</dbReference>
<feature type="binding site" evidence="9">
    <location>
        <position position="80"/>
    </location>
    <ligand>
        <name>ATP</name>
        <dbReference type="ChEBI" id="CHEBI:30616"/>
    </ligand>
</feature>
<keyword evidence="3" id="KW-0808">Transferase</keyword>
<keyword evidence="4 9" id="KW-0547">Nucleotide-binding</keyword>
<evidence type="ECO:0000256" key="6">
    <source>
        <dbReference type="ARBA" id="ARBA00022840"/>
    </source>
</evidence>
<evidence type="ECO:0000256" key="3">
    <source>
        <dbReference type="ARBA" id="ARBA00022679"/>
    </source>
</evidence>
<dbReference type="FunFam" id="3.30.200.20:FF:000003">
    <property type="entry name" value="Non-specific serine/threonine protein kinase"/>
    <property type="match status" value="1"/>
</dbReference>
<keyword evidence="6 9" id="KW-0067">ATP-binding</keyword>
<evidence type="ECO:0000256" key="10">
    <source>
        <dbReference type="SAM" id="MobiDB-lite"/>
    </source>
</evidence>